<dbReference type="Gene3D" id="1.10.3210.10">
    <property type="entry name" value="Hypothetical protein af1432"/>
    <property type="match status" value="2"/>
</dbReference>
<dbReference type="RefSeq" id="WP_281816484.1">
    <property type="nucleotide sequence ID" value="NZ_BRLB01000009.1"/>
</dbReference>
<evidence type="ECO:0000259" key="1">
    <source>
        <dbReference type="PROSITE" id="PS51832"/>
    </source>
</evidence>
<name>A0A9W6DH09_9FIRM</name>
<dbReference type="PANTHER" id="PTHR43155:SF1">
    <property type="entry name" value="3'3'-CGAMP-SPECIFIC PHOSPHODIESTERASE 1"/>
    <property type="match status" value="1"/>
</dbReference>
<dbReference type="Pfam" id="PF13487">
    <property type="entry name" value="HD_5"/>
    <property type="match status" value="1"/>
</dbReference>
<dbReference type="InterPro" id="IPR006674">
    <property type="entry name" value="HD_domain"/>
</dbReference>
<sequence>MEINLNKLLLSLSYTLDFIEMDVLGVTSNHSKRVAYIANILAKQLNMNDEERFDLVACCILHDNGVTEYMLKEAIKTNSSKRKLVLENFKEHCIISEENLKEYPFLTDVTNVIKYHHETYNGKGFFKKQKNEIPLMSSLIFFGDHLDNVFNLKDTNYNKIENIDKYVRGHSGKLFSPEIVDSYFNVSSKPCFWLDLKDEFISDAIRRNIPNIKMKKSWKQIEKITKIFSLIIDKKSTFTLRHSQGLADKIETMGKYYDKDEIEILKLKIAANLHDLGKLAVSNDIIDKQSKLNEKEVYLVKQHTYYSRISLSNLVGFEDITEWACNHHEKLDGSGYPFGLKAEDLDFNSRLMTCLDIYQALMEERPYRKGLSHGQSMEILKDMANQGLIDNKIVEDIDIVHCNDSLTL</sequence>
<dbReference type="InterPro" id="IPR037522">
    <property type="entry name" value="HD_GYP_dom"/>
</dbReference>
<gene>
    <name evidence="2" type="ORF">SH1V18_28440</name>
</gene>
<dbReference type="EMBL" id="BRLB01000009">
    <property type="protein sequence ID" value="GKX30364.1"/>
    <property type="molecule type" value="Genomic_DNA"/>
</dbReference>
<dbReference type="CDD" id="cd00077">
    <property type="entry name" value="HDc"/>
    <property type="match status" value="2"/>
</dbReference>
<protein>
    <submittedName>
        <fullName evidence="2">HD family phosphohydrolase</fullName>
    </submittedName>
</protein>
<reference evidence="2" key="1">
    <citation type="submission" date="2022-06" db="EMBL/GenBank/DDBJ databases">
        <title>Vallitalea longa sp. nov., an anaerobic bacterium isolated from marine sediment.</title>
        <authorList>
            <person name="Hirano S."/>
            <person name="Terahara T."/>
            <person name="Mori K."/>
            <person name="Hamada M."/>
            <person name="Matsumoto R."/>
            <person name="Kobayashi T."/>
        </authorList>
    </citation>
    <scope>NUCLEOTIDE SEQUENCE</scope>
    <source>
        <strain evidence="2">SH18-1</strain>
    </source>
</reference>
<feature type="domain" description="HD-GYP" evidence="1">
    <location>
        <begin position="217"/>
        <end position="408"/>
    </location>
</feature>
<dbReference type="Pfam" id="PF01966">
    <property type="entry name" value="HD"/>
    <property type="match status" value="1"/>
</dbReference>
<evidence type="ECO:0000313" key="2">
    <source>
        <dbReference type="EMBL" id="GKX30364.1"/>
    </source>
</evidence>
<dbReference type="SUPFAM" id="SSF109604">
    <property type="entry name" value="HD-domain/PDEase-like"/>
    <property type="match status" value="2"/>
</dbReference>
<keyword evidence="3" id="KW-1185">Reference proteome</keyword>
<dbReference type="SMART" id="SM00471">
    <property type="entry name" value="HDc"/>
    <property type="match status" value="2"/>
</dbReference>
<accession>A0A9W6DH09</accession>
<dbReference type="AlphaFoldDB" id="A0A9W6DH09"/>
<proteinExistence type="predicted"/>
<dbReference type="InterPro" id="IPR003607">
    <property type="entry name" value="HD/PDEase_dom"/>
</dbReference>
<organism evidence="2 3">
    <name type="scientific">Vallitalea longa</name>
    <dbReference type="NCBI Taxonomy" id="2936439"/>
    <lineage>
        <taxon>Bacteria</taxon>
        <taxon>Bacillati</taxon>
        <taxon>Bacillota</taxon>
        <taxon>Clostridia</taxon>
        <taxon>Lachnospirales</taxon>
        <taxon>Vallitaleaceae</taxon>
        <taxon>Vallitalea</taxon>
    </lineage>
</organism>
<dbReference type="PANTHER" id="PTHR43155">
    <property type="entry name" value="CYCLIC DI-GMP PHOSPHODIESTERASE PA4108-RELATED"/>
    <property type="match status" value="1"/>
</dbReference>
<dbReference type="PROSITE" id="PS51832">
    <property type="entry name" value="HD_GYP"/>
    <property type="match status" value="1"/>
</dbReference>
<dbReference type="Proteomes" id="UP001144256">
    <property type="component" value="Unassembled WGS sequence"/>
</dbReference>
<comment type="caution">
    <text evidence="2">The sequence shown here is derived from an EMBL/GenBank/DDBJ whole genome shotgun (WGS) entry which is preliminary data.</text>
</comment>
<evidence type="ECO:0000313" key="3">
    <source>
        <dbReference type="Proteomes" id="UP001144256"/>
    </source>
</evidence>